<dbReference type="AlphaFoldDB" id="A0A0F8Y892"/>
<name>A0A0F8Y892_9ZZZZ</name>
<gene>
    <name evidence="1" type="ORF">LCGC14_2929410</name>
</gene>
<dbReference type="Gene3D" id="1.20.5.340">
    <property type="match status" value="1"/>
</dbReference>
<organism evidence="1">
    <name type="scientific">marine sediment metagenome</name>
    <dbReference type="NCBI Taxonomy" id="412755"/>
    <lineage>
        <taxon>unclassified sequences</taxon>
        <taxon>metagenomes</taxon>
        <taxon>ecological metagenomes</taxon>
    </lineage>
</organism>
<evidence type="ECO:0000313" key="1">
    <source>
        <dbReference type="EMBL" id="KKK69900.1"/>
    </source>
</evidence>
<accession>A0A0F8Y892</accession>
<dbReference type="EMBL" id="LAZR01058434">
    <property type="protein sequence ID" value="KKK69900.1"/>
    <property type="molecule type" value="Genomic_DNA"/>
</dbReference>
<proteinExistence type="predicted"/>
<sequence length="157" mass="17104">MRRAFVVYIVLATIGFLSLDAYMVRAETSDEGQPRIAAGNRGLQARVTTLEGLVTTLEGLVTTLQGQVQTQEGLVTALQAKQAVLVTGQVFDYRIGYEQMAAQIIEAGLEAETWMIWVCAPSEPTGEKQITRDQFITNAGIVNARRDTQIAALLADD</sequence>
<protein>
    <submittedName>
        <fullName evidence="1">Uncharacterized protein</fullName>
    </submittedName>
</protein>
<comment type="caution">
    <text evidence="1">The sequence shown here is derived from an EMBL/GenBank/DDBJ whole genome shotgun (WGS) entry which is preliminary data.</text>
</comment>
<reference evidence="1" key="1">
    <citation type="journal article" date="2015" name="Nature">
        <title>Complex archaea that bridge the gap between prokaryotes and eukaryotes.</title>
        <authorList>
            <person name="Spang A."/>
            <person name="Saw J.H."/>
            <person name="Jorgensen S.L."/>
            <person name="Zaremba-Niedzwiedzka K."/>
            <person name="Martijn J."/>
            <person name="Lind A.E."/>
            <person name="van Eijk R."/>
            <person name="Schleper C."/>
            <person name="Guy L."/>
            <person name="Ettema T.J."/>
        </authorList>
    </citation>
    <scope>NUCLEOTIDE SEQUENCE</scope>
</reference>